<keyword evidence="6" id="KW-1185">Reference proteome</keyword>
<dbReference type="PANTHER" id="PTHR30363:SF56">
    <property type="entry name" value="TRANSCRIPTIONAL REGULATOR, DEOR FAMILY"/>
    <property type="match status" value="1"/>
</dbReference>
<dbReference type="InterPro" id="IPR037171">
    <property type="entry name" value="NagB/RpiA_transferase-like"/>
</dbReference>
<sequence>MLIEDRMEEIVRVVEERGSIQVQELIELLNTSESTIRRDLTVLDKRGLLTKVHGGAIAIRNSGIHTDSFVEIREDINRDEKGLIARYAAALVKPNDLVYLDSGTTTGQIIDYLVPNNAVFVTNAVMHARKLAAKGFHVHLPGGEFKSVTEAIVGEEALESLQKYNFTIGFFGTNGVDIEAGYTTPGLREAKVKEYAMKRCRECYVLCDSSKISKISPIRFAAFEDAKIITTMVKEEPYLSCKNIIQVSS</sequence>
<reference evidence="5" key="1">
    <citation type="journal article" date="2022" name="Cell">
        <title>Design, construction, and in vivo augmentation of a complex gut microbiome.</title>
        <authorList>
            <person name="Cheng A.G."/>
            <person name="Ho P.Y."/>
            <person name="Aranda-Diaz A."/>
            <person name="Jain S."/>
            <person name="Yu F.B."/>
            <person name="Meng X."/>
            <person name="Wang M."/>
            <person name="Iakiviak M."/>
            <person name="Nagashima K."/>
            <person name="Zhao A."/>
            <person name="Murugkar P."/>
            <person name="Patil A."/>
            <person name="Atabakhsh K."/>
            <person name="Weakley A."/>
            <person name="Yan J."/>
            <person name="Brumbaugh A.R."/>
            <person name="Higginbottom S."/>
            <person name="Dimas A."/>
            <person name="Shiver A.L."/>
            <person name="Deutschbauer A."/>
            <person name="Neff N."/>
            <person name="Sonnenburg J.L."/>
            <person name="Huang K.C."/>
            <person name="Fischbach M.A."/>
        </authorList>
    </citation>
    <scope>NUCLEOTIDE SEQUENCE</scope>
    <source>
        <strain evidence="5">DSM 19829</strain>
    </source>
</reference>
<proteinExistence type="predicted"/>
<dbReference type="InterPro" id="IPR001034">
    <property type="entry name" value="DeoR_HTH"/>
</dbReference>
<dbReference type="InterPro" id="IPR018356">
    <property type="entry name" value="Tscrpt_reg_HTH_DeoR_CS"/>
</dbReference>
<evidence type="ECO:0000313" key="5">
    <source>
        <dbReference type="EMBL" id="UWP59932.1"/>
    </source>
</evidence>
<evidence type="ECO:0000259" key="4">
    <source>
        <dbReference type="PROSITE" id="PS51000"/>
    </source>
</evidence>
<dbReference type="Proteomes" id="UP001060164">
    <property type="component" value="Chromosome"/>
</dbReference>
<evidence type="ECO:0000256" key="1">
    <source>
        <dbReference type="ARBA" id="ARBA00023015"/>
    </source>
</evidence>
<evidence type="ECO:0000256" key="3">
    <source>
        <dbReference type="ARBA" id="ARBA00023163"/>
    </source>
</evidence>
<dbReference type="SUPFAM" id="SSF100950">
    <property type="entry name" value="NagB/RpiA/CoA transferase-like"/>
    <property type="match status" value="1"/>
</dbReference>
<dbReference type="SUPFAM" id="SSF46785">
    <property type="entry name" value="Winged helix' DNA-binding domain"/>
    <property type="match status" value="1"/>
</dbReference>
<name>A0ABY5VHZ9_9FIRM</name>
<keyword evidence="1" id="KW-0805">Transcription regulation</keyword>
<gene>
    <name evidence="5" type="ORF">NQ502_02410</name>
</gene>
<dbReference type="Pfam" id="PF08220">
    <property type="entry name" value="HTH_DeoR"/>
    <property type="match status" value="1"/>
</dbReference>
<feature type="domain" description="HTH deoR-type" evidence="4">
    <location>
        <begin position="3"/>
        <end position="58"/>
    </location>
</feature>
<keyword evidence="3" id="KW-0804">Transcription</keyword>
<evidence type="ECO:0000256" key="2">
    <source>
        <dbReference type="ARBA" id="ARBA00023125"/>
    </source>
</evidence>
<dbReference type="RefSeq" id="WP_028530259.1">
    <property type="nucleotide sequence ID" value="NZ_CABLBR010000052.1"/>
</dbReference>
<dbReference type="Gene3D" id="3.40.50.1360">
    <property type="match status" value="1"/>
</dbReference>
<dbReference type="InterPro" id="IPR036388">
    <property type="entry name" value="WH-like_DNA-bd_sf"/>
</dbReference>
<organism evidence="5 6">
    <name type="scientific">Ruminococcus gauvreauii</name>
    <dbReference type="NCBI Taxonomy" id="438033"/>
    <lineage>
        <taxon>Bacteria</taxon>
        <taxon>Bacillati</taxon>
        <taxon>Bacillota</taxon>
        <taxon>Clostridia</taxon>
        <taxon>Eubacteriales</taxon>
        <taxon>Oscillospiraceae</taxon>
        <taxon>Ruminococcus</taxon>
    </lineage>
</organism>
<dbReference type="PROSITE" id="PS00894">
    <property type="entry name" value="HTH_DEOR_1"/>
    <property type="match status" value="1"/>
</dbReference>
<dbReference type="PANTHER" id="PTHR30363">
    <property type="entry name" value="HTH-TYPE TRANSCRIPTIONAL REGULATOR SRLR-RELATED"/>
    <property type="match status" value="1"/>
</dbReference>
<dbReference type="SMART" id="SM00420">
    <property type="entry name" value="HTH_DEOR"/>
    <property type="match status" value="1"/>
</dbReference>
<dbReference type="GO" id="GO:0003677">
    <property type="term" value="F:DNA binding"/>
    <property type="evidence" value="ECO:0007669"/>
    <property type="project" value="UniProtKB-KW"/>
</dbReference>
<keyword evidence="2 5" id="KW-0238">DNA-binding</keyword>
<dbReference type="PRINTS" id="PR00037">
    <property type="entry name" value="HTHLACR"/>
</dbReference>
<dbReference type="InterPro" id="IPR050313">
    <property type="entry name" value="Carb_Metab_HTH_regulators"/>
</dbReference>
<dbReference type="PROSITE" id="PS51000">
    <property type="entry name" value="HTH_DEOR_2"/>
    <property type="match status" value="1"/>
</dbReference>
<dbReference type="InterPro" id="IPR014036">
    <property type="entry name" value="DeoR-like_C"/>
</dbReference>
<dbReference type="EMBL" id="CP102290">
    <property type="protein sequence ID" value="UWP59932.1"/>
    <property type="molecule type" value="Genomic_DNA"/>
</dbReference>
<evidence type="ECO:0000313" key="6">
    <source>
        <dbReference type="Proteomes" id="UP001060164"/>
    </source>
</evidence>
<protein>
    <submittedName>
        <fullName evidence="5">DeoR/GlpR family DNA-binding transcription regulator</fullName>
    </submittedName>
</protein>
<dbReference type="InterPro" id="IPR036390">
    <property type="entry name" value="WH_DNA-bd_sf"/>
</dbReference>
<dbReference type="Gene3D" id="1.10.10.10">
    <property type="entry name" value="Winged helix-like DNA-binding domain superfamily/Winged helix DNA-binding domain"/>
    <property type="match status" value="1"/>
</dbReference>
<dbReference type="SMART" id="SM01134">
    <property type="entry name" value="DeoRC"/>
    <property type="match status" value="1"/>
</dbReference>
<accession>A0ABY5VHZ9</accession>
<dbReference type="Pfam" id="PF00455">
    <property type="entry name" value="DeoRC"/>
    <property type="match status" value="1"/>
</dbReference>